<dbReference type="GO" id="GO:0005525">
    <property type="term" value="F:GTP binding"/>
    <property type="evidence" value="ECO:0007669"/>
    <property type="project" value="UniProtKB-KW"/>
</dbReference>
<keyword evidence="1 3" id="KW-0547">Nucleotide-binding</keyword>
<dbReference type="GO" id="GO:0006886">
    <property type="term" value="P:intracellular protein transport"/>
    <property type="evidence" value="ECO:0007669"/>
    <property type="project" value="TreeGrafter"/>
</dbReference>
<keyword evidence="6" id="KW-1185">Reference proteome</keyword>
<dbReference type="InterPro" id="IPR006689">
    <property type="entry name" value="Small_GTPase_ARF/SAR"/>
</dbReference>
<dbReference type="GO" id="GO:0034067">
    <property type="term" value="P:protein localization to Golgi apparatus"/>
    <property type="evidence" value="ECO:0007669"/>
    <property type="project" value="TreeGrafter"/>
</dbReference>
<dbReference type="InterPro" id="IPR024156">
    <property type="entry name" value="Small_GTPase_ARF"/>
</dbReference>
<dbReference type="EMBL" id="OOIN01000017">
    <property type="protein sequence ID" value="SPO27463.1"/>
    <property type="molecule type" value="Genomic_DNA"/>
</dbReference>
<sequence>MYHLITGLYAEWTKKARYNVLIVGPSGVGKSCLLEKIKSLYLKRPALPPNKIAPTVGQNVLELTLPTMHMHFWDLGGSPSVRTLWSKYYDESDAVVWVVDARHFLAIYKQSHNQQQQQDVKGKGKASDPDAGSDAFEARESAWKLLSEVLMHPSLEGRPILIVANKADECESISPDLADTIKNWFANKLAHIDDDPEQSMAQSTIKKNGNIFADDDDHYRAPAGAGSTLNDKEYEWDVLLTSAIEATGVHDAVDWLSIRVQASKNGRPR</sequence>
<dbReference type="PROSITE" id="PS51417">
    <property type="entry name" value="ARF"/>
    <property type="match status" value="1"/>
</dbReference>
<feature type="binding site" evidence="3">
    <location>
        <position position="77"/>
    </location>
    <ligand>
        <name>GTP</name>
        <dbReference type="ChEBI" id="CHEBI:37565"/>
    </ligand>
</feature>
<reference evidence="5 6" key="1">
    <citation type="submission" date="2018-03" db="EMBL/GenBank/DDBJ databases">
        <authorList>
            <person name="Guldener U."/>
        </authorList>
    </citation>
    <scope>NUCLEOTIDE SEQUENCE [LARGE SCALE GENOMIC DNA]</scope>
    <source>
        <strain evidence="5 6">NBRC100155</strain>
    </source>
</reference>
<feature type="binding site" evidence="3">
    <location>
        <begin position="24"/>
        <end position="31"/>
    </location>
    <ligand>
        <name>GTP</name>
        <dbReference type="ChEBI" id="CHEBI:37565"/>
    </ligand>
</feature>
<organism evidence="5 6">
    <name type="scientific">Ustilago trichophora</name>
    <dbReference type="NCBI Taxonomy" id="86804"/>
    <lineage>
        <taxon>Eukaryota</taxon>
        <taxon>Fungi</taxon>
        <taxon>Dikarya</taxon>
        <taxon>Basidiomycota</taxon>
        <taxon>Ustilaginomycotina</taxon>
        <taxon>Ustilaginomycetes</taxon>
        <taxon>Ustilaginales</taxon>
        <taxon>Ustilaginaceae</taxon>
        <taxon>Ustilago</taxon>
    </lineage>
</organism>
<evidence type="ECO:0000313" key="6">
    <source>
        <dbReference type="Proteomes" id="UP000324022"/>
    </source>
</evidence>
<dbReference type="GO" id="GO:0003924">
    <property type="term" value="F:GTPase activity"/>
    <property type="evidence" value="ECO:0007669"/>
    <property type="project" value="InterPro"/>
</dbReference>
<keyword evidence="2 3" id="KW-0342">GTP-binding</keyword>
<keyword evidence="4" id="KW-0460">Magnesium</keyword>
<dbReference type="GO" id="GO:0005794">
    <property type="term" value="C:Golgi apparatus"/>
    <property type="evidence" value="ECO:0007669"/>
    <property type="project" value="TreeGrafter"/>
</dbReference>
<dbReference type="Proteomes" id="UP000324022">
    <property type="component" value="Unassembled WGS sequence"/>
</dbReference>
<evidence type="ECO:0000256" key="4">
    <source>
        <dbReference type="PIRSR" id="PIRSR606689-2"/>
    </source>
</evidence>
<dbReference type="PANTHER" id="PTHR45909">
    <property type="entry name" value="ADP-RIBOSYLATION FACTOR-RELATED PROTEIN 1"/>
    <property type="match status" value="1"/>
</dbReference>
<dbReference type="OrthoDB" id="414781at2759"/>
<feature type="binding site" evidence="4">
    <location>
        <position position="31"/>
    </location>
    <ligand>
        <name>Mg(2+)</name>
        <dbReference type="ChEBI" id="CHEBI:18420"/>
    </ligand>
</feature>
<evidence type="ECO:0000256" key="1">
    <source>
        <dbReference type="ARBA" id="ARBA00022741"/>
    </source>
</evidence>
<gene>
    <name evidence="5" type="ORF">UTRI_10580</name>
</gene>
<name>A0A5C3E9W0_9BASI</name>
<dbReference type="Gene3D" id="3.40.50.300">
    <property type="entry name" value="P-loop containing nucleotide triphosphate hydrolases"/>
    <property type="match status" value="1"/>
</dbReference>
<dbReference type="InterPro" id="IPR027417">
    <property type="entry name" value="P-loop_NTPase"/>
</dbReference>
<evidence type="ECO:0000256" key="2">
    <source>
        <dbReference type="ARBA" id="ARBA00023134"/>
    </source>
</evidence>
<evidence type="ECO:0000313" key="5">
    <source>
        <dbReference type="EMBL" id="SPO27463.1"/>
    </source>
</evidence>
<dbReference type="SUPFAM" id="SSF52540">
    <property type="entry name" value="P-loop containing nucleoside triphosphate hydrolases"/>
    <property type="match status" value="1"/>
</dbReference>
<feature type="binding site" evidence="4">
    <location>
        <position position="55"/>
    </location>
    <ligand>
        <name>Mg(2+)</name>
        <dbReference type="ChEBI" id="CHEBI:18420"/>
    </ligand>
</feature>
<dbReference type="PRINTS" id="PR00449">
    <property type="entry name" value="RASTRNSFRMNG"/>
</dbReference>
<accession>A0A5C3E9W0</accession>
<evidence type="ECO:0000256" key="3">
    <source>
        <dbReference type="PIRSR" id="PIRSR606689-1"/>
    </source>
</evidence>
<protein>
    <submittedName>
        <fullName evidence="5">Related to ARL3 - ADP-ribosylation factor-like protein, member of the arf-sar family in the ras superfamily</fullName>
    </submittedName>
</protein>
<dbReference type="GO" id="GO:0046872">
    <property type="term" value="F:metal ion binding"/>
    <property type="evidence" value="ECO:0007669"/>
    <property type="project" value="UniProtKB-KW"/>
</dbReference>
<dbReference type="PANTHER" id="PTHR45909:SF1">
    <property type="entry name" value="ADP-RIBOSYLATION FACTOR-RELATED PROTEIN 1"/>
    <property type="match status" value="1"/>
</dbReference>
<dbReference type="AlphaFoldDB" id="A0A5C3E9W0"/>
<keyword evidence="4" id="KW-0479">Metal-binding</keyword>
<dbReference type="GO" id="GO:0043001">
    <property type="term" value="P:Golgi to plasma membrane protein transport"/>
    <property type="evidence" value="ECO:0007669"/>
    <property type="project" value="TreeGrafter"/>
</dbReference>
<proteinExistence type="predicted"/>
<dbReference type="Pfam" id="PF00025">
    <property type="entry name" value="Arf"/>
    <property type="match status" value="1"/>
</dbReference>